<dbReference type="GO" id="GO:0004867">
    <property type="term" value="F:serine-type endopeptidase inhibitor activity"/>
    <property type="evidence" value="ECO:0007669"/>
    <property type="project" value="UniProtKB-KW"/>
</dbReference>
<evidence type="ECO:0000256" key="7">
    <source>
        <dbReference type="ARBA" id="ARBA00023180"/>
    </source>
</evidence>
<evidence type="ECO:0000313" key="12">
    <source>
        <dbReference type="EMBL" id="CAG9759393.1"/>
    </source>
</evidence>
<organism evidence="12 13">
    <name type="scientific">Ceutorhynchus assimilis</name>
    <name type="common">cabbage seed weevil</name>
    <dbReference type="NCBI Taxonomy" id="467358"/>
    <lineage>
        <taxon>Eukaryota</taxon>
        <taxon>Metazoa</taxon>
        <taxon>Ecdysozoa</taxon>
        <taxon>Arthropoda</taxon>
        <taxon>Hexapoda</taxon>
        <taxon>Insecta</taxon>
        <taxon>Pterygota</taxon>
        <taxon>Neoptera</taxon>
        <taxon>Endopterygota</taxon>
        <taxon>Coleoptera</taxon>
        <taxon>Polyphaga</taxon>
        <taxon>Cucujiformia</taxon>
        <taxon>Curculionidae</taxon>
        <taxon>Ceutorhynchinae</taxon>
        <taxon>Ceutorhynchus</taxon>
    </lineage>
</organism>
<dbReference type="InterPro" id="IPR042185">
    <property type="entry name" value="Serpin_sf_2"/>
</dbReference>
<dbReference type="PANTHER" id="PTHR11461:SF357">
    <property type="entry name" value="SERINE PROTEASE INHIBITOR 27A"/>
    <property type="match status" value="1"/>
</dbReference>
<feature type="compositionally biased region" description="Basic and acidic residues" evidence="9">
    <location>
        <begin position="419"/>
        <end position="432"/>
    </location>
</feature>
<comment type="subcellular location">
    <subcellularLocation>
        <location evidence="1">Secreted</location>
    </subcellularLocation>
</comment>
<evidence type="ECO:0000256" key="3">
    <source>
        <dbReference type="ARBA" id="ARBA00022525"/>
    </source>
</evidence>
<dbReference type="OrthoDB" id="671595at2759"/>
<keyword evidence="13" id="KW-1185">Reference proteome</keyword>
<keyword evidence="5 10" id="KW-0732">Signal</keyword>
<dbReference type="InterPro" id="IPR000215">
    <property type="entry name" value="Serpin_fam"/>
</dbReference>
<evidence type="ECO:0000256" key="5">
    <source>
        <dbReference type="ARBA" id="ARBA00022729"/>
    </source>
</evidence>
<dbReference type="InterPro" id="IPR042178">
    <property type="entry name" value="Serpin_sf_1"/>
</dbReference>
<dbReference type="FunFam" id="2.30.39.10:FF:000030">
    <property type="entry name" value="Serpin 2"/>
    <property type="match status" value="1"/>
</dbReference>
<reference evidence="12" key="1">
    <citation type="submission" date="2022-01" db="EMBL/GenBank/DDBJ databases">
        <authorList>
            <person name="King R."/>
        </authorList>
    </citation>
    <scope>NUCLEOTIDE SEQUENCE</scope>
</reference>
<dbReference type="InterPro" id="IPR036186">
    <property type="entry name" value="Serpin_sf"/>
</dbReference>
<evidence type="ECO:0000256" key="9">
    <source>
        <dbReference type="SAM" id="MobiDB-lite"/>
    </source>
</evidence>
<keyword evidence="6" id="KW-0722">Serine protease inhibitor</keyword>
<dbReference type="AlphaFoldDB" id="A0A9N9MCG6"/>
<evidence type="ECO:0000256" key="8">
    <source>
        <dbReference type="RuleBase" id="RU000411"/>
    </source>
</evidence>
<name>A0A9N9MCG6_9CUCU</name>
<evidence type="ECO:0000259" key="11">
    <source>
        <dbReference type="SMART" id="SM00093"/>
    </source>
</evidence>
<dbReference type="SUPFAM" id="SSF56574">
    <property type="entry name" value="Serpins"/>
    <property type="match status" value="1"/>
</dbReference>
<dbReference type="InterPro" id="IPR023796">
    <property type="entry name" value="Serpin_dom"/>
</dbReference>
<feature type="domain" description="Serpin" evidence="11">
    <location>
        <begin position="47"/>
        <end position="411"/>
    </location>
</feature>
<keyword evidence="7" id="KW-0325">Glycoprotein</keyword>
<dbReference type="EMBL" id="OU892277">
    <property type="protein sequence ID" value="CAG9759393.1"/>
    <property type="molecule type" value="Genomic_DNA"/>
</dbReference>
<dbReference type="Proteomes" id="UP001152799">
    <property type="component" value="Chromosome 1"/>
</dbReference>
<dbReference type="GO" id="GO:0005615">
    <property type="term" value="C:extracellular space"/>
    <property type="evidence" value="ECO:0007669"/>
    <property type="project" value="InterPro"/>
</dbReference>
<evidence type="ECO:0000256" key="10">
    <source>
        <dbReference type="SAM" id="SignalP"/>
    </source>
</evidence>
<keyword evidence="3" id="KW-0964">Secreted</keyword>
<comment type="similarity">
    <text evidence="2 8">Belongs to the serpin family.</text>
</comment>
<feature type="signal peptide" evidence="10">
    <location>
        <begin position="1"/>
        <end position="17"/>
    </location>
</feature>
<protein>
    <recommendedName>
        <fullName evidence="11">Serpin domain-containing protein</fullName>
    </recommendedName>
</protein>
<dbReference type="PANTHER" id="PTHR11461">
    <property type="entry name" value="SERINE PROTEASE INHIBITOR, SERPIN"/>
    <property type="match status" value="1"/>
</dbReference>
<dbReference type="Gene3D" id="2.30.39.10">
    <property type="entry name" value="Alpha-1-antitrypsin, domain 1"/>
    <property type="match status" value="1"/>
</dbReference>
<evidence type="ECO:0000313" key="13">
    <source>
        <dbReference type="Proteomes" id="UP001152799"/>
    </source>
</evidence>
<feature type="region of interest" description="Disordered" evidence="9">
    <location>
        <begin position="419"/>
        <end position="447"/>
    </location>
</feature>
<feature type="chain" id="PRO_5040402627" description="Serpin domain-containing protein" evidence="10">
    <location>
        <begin position="18"/>
        <end position="447"/>
    </location>
</feature>
<evidence type="ECO:0000256" key="1">
    <source>
        <dbReference type="ARBA" id="ARBA00004613"/>
    </source>
</evidence>
<dbReference type="Gene3D" id="3.30.497.10">
    <property type="entry name" value="Antithrombin, subunit I, domain 2"/>
    <property type="match status" value="1"/>
</dbReference>
<dbReference type="Pfam" id="PF00079">
    <property type="entry name" value="Serpin"/>
    <property type="match status" value="1"/>
</dbReference>
<evidence type="ECO:0000256" key="6">
    <source>
        <dbReference type="ARBA" id="ARBA00022900"/>
    </source>
</evidence>
<gene>
    <name evidence="12" type="ORF">CEUTPL_LOCUS145</name>
</gene>
<evidence type="ECO:0000256" key="4">
    <source>
        <dbReference type="ARBA" id="ARBA00022690"/>
    </source>
</evidence>
<evidence type="ECO:0000256" key="2">
    <source>
        <dbReference type="ARBA" id="ARBA00009500"/>
    </source>
</evidence>
<accession>A0A9N9MCG6</accession>
<sequence length="447" mass="51114">MLLRYFLLGLCVKLICTSNNTSENIPDEYIEEDSFYPPFEWSDTFDWKVLTILSQQSENVLFSPTSLKLVLGILYEASSGKTQKEFENALQYLSKESVRNKTKDTIESLHVSPESRNILKFNTKLYLDSRLKIKELFAKRIKEYYETNVECTNFTEAEMSANKINSWASESTLGALKQLVVPDDIKDMTALLVNAIYFKGFWRHTFPKNETHIAGFFSDPESKMAVYIPYMTTSSSFYYFKSQRLEARILRMPYKGNQFSMFFILPFSKGGLPNLIKNINLLTLHRELYYLAKTPVLVTIPKFSFKLKASYKDILKQFEFREIFENTASFPGIAEGNSSVLTDELIVSDILQSASVDVDEEGSETFAATDVIIGNKIGVPENVFNASHPFLFFIQDDTTGTILFLGKLSKPTNQQLEIKKTPDIPEDIKKEFQQTSSPPTKDPIAIR</sequence>
<proteinExistence type="inferred from homology"/>
<dbReference type="SMART" id="SM00093">
    <property type="entry name" value="SERPIN"/>
    <property type="match status" value="1"/>
</dbReference>
<keyword evidence="4" id="KW-0646">Protease inhibitor</keyword>